<feature type="binding site" evidence="9">
    <location>
        <position position="59"/>
    </location>
    <ligand>
        <name>[4Fe-4S] cluster</name>
        <dbReference type="ChEBI" id="CHEBI:49883"/>
        <label>2</label>
        <note>4Fe-4S-S-AdoMet</note>
    </ligand>
</feature>
<dbReference type="InterPro" id="IPR013785">
    <property type="entry name" value="Aldolase_TIM"/>
</dbReference>
<accession>A0A7V3ZSB6</accession>
<dbReference type="InterPro" id="IPR058240">
    <property type="entry name" value="rSAM_sf"/>
</dbReference>
<comment type="caution">
    <text evidence="11">The sequence shown here is derived from an EMBL/GenBank/DDBJ whole genome shotgun (WGS) entry which is preliminary data.</text>
</comment>
<evidence type="ECO:0000256" key="9">
    <source>
        <dbReference type="HAMAP-Rule" id="MF_00206"/>
    </source>
</evidence>
<keyword evidence="6 9" id="KW-0408">Iron</keyword>
<dbReference type="SMART" id="SM00729">
    <property type="entry name" value="Elp3"/>
    <property type="match status" value="1"/>
</dbReference>
<feature type="binding site" evidence="9">
    <location>
        <position position="38"/>
    </location>
    <ligand>
        <name>[4Fe-4S] cluster</name>
        <dbReference type="ChEBI" id="CHEBI:49883"/>
        <label>1</label>
    </ligand>
</feature>
<dbReference type="InterPro" id="IPR007197">
    <property type="entry name" value="rSAM"/>
</dbReference>
<evidence type="ECO:0000256" key="5">
    <source>
        <dbReference type="ARBA" id="ARBA00022723"/>
    </source>
</evidence>
<dbReference type="SFLD" id="SFLDG01058">
    <property type="entry name" value="lipoyl_synthase_like"/>
    <property type="match status" value="1"/>
</dbReference>
<evidence type="ECO:0000256" key="7">
    <source>
        <dbReference type="ARBA" id="ARBA00023014"/>
    </source>
</evidence>
<keyword evidence="2 9" id="KW-0963">Cytoplasm</keyword>
<comment type="subcellular location">
    <subcellularLocation>
        <location evidence="9">Cytoplasm</location>
    </subcellularLocation>
</comment>
<keyword evidence="5 9" id="KW-0479">Metal-binding</keyword>
<comment type="catalytic activity">
    <reaction evidence="8 9">
        <text>[[Fe-S] cluster scaffold protein carrying a second [4Fe-4S](2+) cluster] + N(6)-octanoyl-L-lysyl-[protein] + 2 oxidized [2Fe-2S]-[ferredoxin] + 2 S-adenosyl-L-methionine + 4 H(+) = [[Fe-S] cluster scaffold protein] + N(6)-[(R)-dihydrolipoyl]-L-lysyl-[protein] + 4 Fe(3+) + 2 hydrogen sulfide + 2 5'-deoxyadenosine + 2 L-methionine + 2 reduced [2Fe-2S]-[ferredoxin]</text>
        <dbReference type="Rhea" id="RHEA:16585"/>
        <dbReference type="Rhea" id="RHEA-COMP:9928"/>
        <dbReference type="Rhea" id="RHEA-COMP:10000"/>
        <dbReference type="Rhea" id="RHEA-COMP:10001"/>
        <dbReference type="Rhea" id="RHEA-COMP:10475"/>
        <dbReference type="Rhea" id="RHEA-COMP:14568"/>
        <dbReference type="Rhea" id="RHEA-COMP:14569"/>
        <dbReference type="ChEBI" id="CHEBI:15378"/>
        <dbReference type="ChEBI" id="CHEBI:17319"/>
        <dbReference type="ChEBI" id="CHEBI:29034"/>
        <dbReference type="ChEBI" id="CHEBI:29919"/>
        <dbReference type="ChEBI" id="CHEBI:33722"/>
        <dbReference type="ChEBI" id="CHEBI:33737"/>
        <dbReference type="ChEBI" id="CHEBI:33738"/>
        <dbReference type="ChEBI" id="CHEBI:57844"/>
        <dbReference type="ChEBI" id="CHEBI:59789"/>
        <dbReference type="ChEBI" id="CHEBI:78809"/>
        <dbReference type="ChEBI" id="CHEBI:83100"/>
        <dbReference type="EC" id="2.8.1.8"/>
    </reaction>
</comment>
<feature type="binding site" evidence="9">
    <location>
        <position position="66"/>
    </location>
    <ligand>
        <name>[4Fe-4S] cluster</name>
        <dbReference type="ChEBI" id="CHEBI:49883"/>
        <label>2</label>
        <note>4Fe-4S-S-AdoMet</note>
    </ligand>
</feature>
<feature type="binding site" evidence="9">
    <location>
        <position position="63"/>
    </location>
    <ligand>
        <name>[4Fe-4S] cluster</name>
        <dbReference type="ChEBI" id="CHEBI:49883"/>
        <label>2</label>
        <note>4Fe-4S-S-AdoMet</note>
    </ligand>
</feature>
<dbReference type="NCBIfam" id="NF004019">
    <property type="entry name" value="PRK05481.1"/>
    <property type="match status" value="1"/>
</dbReference>
<evidence type="ECO:0000259" key="10">
    <source>
        <dbReference type="PROSITE" id="PS51918"/>
    </source>
</evidence>
<evidence type="ECO:0000256" key="8">
    <source>
        <dbReference type="ARBA" id="ARBA00047326"/>
    </source>
</evidence>
<dbReference type="PANTHER" id="PTHR10949">
    <property type="entry name" value="LIPOYL SYNTHASE"/>
    <property type="match status" value="1"/>
</dbReference>
<proteinExistence type="inferred from homology"/>
<keyword evidence="7 9" id="KW-0411">Iron-sulfur</keyword>
<name>A0A7V3ZSB6_UNCW3</name>
<dbReference type="InterPro" id="IPR003698">
    <property type="entry name" value="Lipoyl_synth"/>
</dbReference>
<protein>
    <recommendedName>
        <fullName evidence="9">Lipoyl synthase</fullName>
        <ecNumber evidence="9">2.8.1.8</ecNumber>
    </recommendedName>
    <alternativeName>
        <fullName evidence="9">Lip-syn</fullName>
        <shortName evidence="9">LS</shortName>
    </alternativeName>
    <alternativeName>
        <fullName evidence="9">Lipoate synthase</fullName>
    </alternativeName>
    <alternativeName>
        <fullName evidence="9">Lipoic acid synthase</fullName>
    </alternativeName>
    <alternativeName>
        <fullName evidence="9">Sulfur insertion protein LipA</fullName>
    </alternativeName>
</protein>
<dbReference type="GO" id="GO:0051539">
    <property type="term" value="F:4 iron, 4 sulfur cluster binding"/>
    <property type="evidence" value="ECO:0007669"/>
    <property type="project" value="UniProtKB-UniRule"/>
</dbReference>
<dbReference type="NCBIfam" id="TIGR00510">
    <property type="entry name" value="lipA"/>
    <property type="match status" value="1"/>
</dbReference>
<dbReference type="HAMAP" id="MF_00206">
    <property type="entry name" value="Lipoyl_synth"/>
    <property type="match status" value="1"/>
</dbReference>
<dbReference type="Pfam" id="PF04055">
    <property type="entry name" value="Radical_SAM"/>
    <property type="match status" value="1"/>
</dbReference>
<evidence type="ECO:0000313" key="11">
    <source>
        <dbReference type="EMBL" id="HGK53481.1"/>
    </source>
</evidence>
<feature type="domain" description="Radical SAM core" evidence="10">
    <location>
        <begin position="45"/>
        <end position="262"/>
    </location>
</feature>
<dbReference type="PANTHER" id="PTHR10949:SF0">
    <property type="entry name" value="LIPOYL SYNTHASE, MITOCHONDRIAL"/>
    <property type="match status" value="1"/>
</dbReference>
<comment type="function">
    <text evidence="9">Catalyzes the radical-mediated insertion of two sulfur atoms into the C-6 and C-8 positions of the octanoyl moiety bound to the lipoyl domains of lipoate-dependent enzymes, thereby converting the octanoylated domains into lipoylated derivatives.</text>
</comment>
<dbReference type="AlphaFoldDB" id="A0A7V3ZSB6"/>
<dbReference type="EMBL" id="DTDP01000016">
    <property type="protein sequence ID" value="HGK53481.1"/>
    <property type="molecule type" value="Genomic_DNA"/>
</dbReference>
<gene>
    <name evidence="9 11" type="primary">lipA</name>
    <name evidence="11" type="ORF">ENU72_00445</name>
</gene>
<feature type="binding site" evidence="9">
    <location>
        <position position="33"/>
    </location>
    <ligand>
        <name>[4Fe-4S] cluster</name>
        <dbReference type="ChEBI" id="CHEBI:49883"/>
        <label>1</label>
    </ligand>
</feature>
<evidence type="ECO:0000256" key="4">
    <source>
        <dbReference type="ARBA" id="ARBA00022691"/>
    </source>
</evidence>
<dbReference type="GO" id="GO:0009249">
    <property type="term" value="P:protein lipoylation"/>
    <property type="evidence" value="ECO:0007669"/>
    <property type="project" value="UniProtKB-UniRule"/>
</dbReference>
<keyword evidence="3 9" id="KW-0808">Transferase</keyword>
<evidence type="ECO:0000256" key="1">
    <source>
        <dbReference type="ARBA" id="ARBA00022485"/>
    </source>
</evidence>
<organism evidence="11">
    <name type="scientific">candidate division WOR-3 bacterium</name>
    <dbReference type="NCBI Taxonomy" id="2052148"/>
    <lineage>
        <taxon>Bacteria</taxon>
        <taxon>Bacteria division WOR-3</taxon>
    </lineage>
</organism>
<dbReference type="UniPathway" id="UPA00538">
    <property type="reaction ID" value="UER00593"/>
</dbReference>
<evidence type="ECO:0000256" key="2">
    <source>
        <dbReference type="ARBA" id="ARBA00022490"/>
    </source>
</evidence>
<keyword evidence="4 9" id="KW-0949">S-adenosyl-L-methionine</keyword>
<feature type="binding site" evidence="9">
    <location>
        <position position="44"/>
    </location>
    <ligand>
        <name>[4Fe-4S] cluster</name>
        <dbReference type="ChEBI" id="CHEBI:49883"/>
        <label>1</label>
    </ligand>
</feature>
<dbReference type="GO" id="GO:0046872">
    <property type="term" value="F:metal ion binding"/>
    <property type="evidence" value="ECO:0007669"/>
    <property type="project" value="UniProtKB-KW"/>
</dbReference>
<dbReference type="PROSITE" id="PS51918">
    <property type="entry name" value="RADICAL_SAM"/>
    <property type="match status" value="1"/>
</dbReference>
<comment type="pathway">
    <text evidence="9">Protein modification; protein lipoylation via endogenous pathway; protein N(6)-(lipoyl)lysine from octanoyl-[acyl-carrier-protein]: step 2/2.</text>
</comment>
<dbReference type="InterPro" id="IPR006638">
    <property type="entry name" value="Elp3/MiaA/NifB-like_rSAM"/>
</dbReference>
<dbReference type="Gene3D" id="3.20.20.70">
    <property type="entry name" value="Aldolase class I"/>
    <property type="match status" value="1"/>
</dbReference>
<feature type="binding site" evidence="9">
    <location>
        <position position="273"/>
    </location>
    <ligand>
        <name>[4Fe-4S] cluster</name>
        <dbReference type="ChEBI" id="CHEBI:49883"/>
        <label>1</label>
    </ligand>
</feature>
<dbReference type="FunFam" id="3.20.20.70:FF:000040">
    <property type="entry name" value="Lipoyl synthase"/>
    <property type="match status" value="1"/>
</dbReference>
<dbReference type="SFLD" id="SFLDS00029">
    <property type="entry name" value="Radical_SAM"/>
    <property type="match status" value="1"/>
</dbReference>
<dbReference type="GO" id="GO:0016992">
    <property type="term" value="F:lipoate synthase activity"/>
    <property type="evidence" value="ECO:0007669"/>
    <property type="project" value="UniProtKB-UniRule"/>
</dbReference>
<dbReference type="SFLD" id="SFLDF00271">
    <property type="entry name" value="lipoyl_synthase"/>
    <property type="match status" value="1"/>
</dbReference>
<reference evidence="11" key="1">
    <citation type="journal article" date="2020" name="mSystems">
        <title>Genome- and Community-Level Interaction Insights into Carbon Utilization and Element Cycling Functions of Hydrothermarchaeota in Hydrothermal Sediment.</title>
        <authorList>
            <person name="Zhou Z."/>
            <person name="Liu Y."/>
            <person name="Xu W."/>
            <person name="Pan J."/>
            <person name="Luo Z.H."/>
            <person name="Li M."/>
        </authorList>
    </citation>
    <scope>NUCLEOTIDE SEQUENCE [LARGE SCALE GENOMIC DNA]</scope>
    <source>
        <strain evidence="11">SpSt-695</strain>
    </source>
</reference>
<evidence type="ECO:0000256" key="6">
    <source>
        <dbReference type="ARBA" id="ARBA00023004"/>
    </source>
</evidence>
<comment type="similarity">
    <text evidence="9">Belongs to the radical SAM superfamily. Lipoyl synthase family.</text>
</comment>
<dbReference type="CDD" id="cd01335">
    <property type="entry name" value="Radical_SAM"/>
    <property type="match status" value="1"/>
</dbReference>
<dbReference type="SUPFAM" id="SSF102114">
    <property type="entry name" value="Radical SAM enzymes"/>
    <property type="match status" value="1"/>
</dbReference>
<dbReference type="GO" id="GO:0005737">
    <property type="term" value="C:cytoplasm"/>
    <property type="evidence" value="ECO:0007669"/>
    <property type="project" value="UniProtKB-SubCell"/>
</dbReference>
<dbReference type="NCBIfam" id="NF009544">
    <property type="entry name" value="PRK12928.1"/>
    <property type="match status" value="1"/>
</dbReference>
<comment type="cofactor">
    <cofactor evidence="9">
        <name>[4Fe-4S] cluster</name>
        <dbReference type="ChEBI" id="CHEBI:49883"/>
    </cofactor>
    <text evidence="9">Binds 2 [4Fe-4S] clusters per subunit. One cluster is coordinated with 3 cysteines and an exchangeable S-adenosyl-L-methionine.</text>
</comment>
<evidence type="ECO:0000256" key="3">
    <source>
        <dbReference type="ARBA" id="ARBA00022679"/>
    </source>
</evidence>
<keyword evidence="1 9" id="KW-0004">4Fe-4S</keyword>
<sequence length="286" mass="32690">MKKPEWIRSNLPGFGEFKNVRLILKNLSLNTVCESALCPNLGRCWAEKSATIMIMGNICTRNCRFCSVKKGKPQPLDKEEPLRVAKAINELKIEYAVITSVTRDDLDDGGAGHFAETVKRIKEINKDVKVEILIPDFNLKTLSLKKVIEAKPDVIAHNVEVVERLTKIVRDKRAGYEKSLEVLRKIKEIDQKMITKSSIMVGLGEEKEEIIKTMEDIKNAGCEIITIGQYLQPTRKNLPVVKYYKPEEFKEFEKIGYDMGFNFVASGIFVRSSYRAKEAYLKIKFH</sequence>
<dbReference type="EC" id="2.8.1.8" evidence="9"/>
<dbReference type="PIRSF" id="PIRSF005963">
    <property type="entry name" value="Lipoyl_synth"/>
    <property type="match status" value="1"/>
</dbReference>